<dbReference type="RefSeq" id="WP_089834433.1">
    <property type="nucleotide sequence ID" value="NZ_FNBN01000004.1"/>
</dbReference>
<protein>
    <recommendedName>
        <fullName evidence="4">Carboxypeptidase regulatory-like domain-containing protein</fullName>
    </recommendedName>
</protein>
<dbReference type="EMBL" id="FNBN01000004">
    <property type="protein sequence ID" value="SDG43465.1"/>
    <property type="molecule type" value="Genomic_DNA"/>
</dbReference>
<dbReference type="STRING" id="104663.SAMN04488121_104253"/>
<dbReference type="GO" id="GO:0030246">
    <property type="term" value="F:carbohydrate binding"/>
    <property type="evidence" value="ECO:0007669"/>
    <property type="project" value="InterPro"/>
</dbReference>
<gene>
    <name evidence="2" type="ORF">SAMN04488121_104253</name>
</gene>
<evidence type="ECO:0000313" key="3">
    <source>
        <dbReference type="Proteomes" id="UP000199045"/>
    </source>
</evidence>
<name>A0A1G7U741_CHIFI</name>
<dbReference type="SUPFAM" id="SSF49452">
    <property type="entry name" value="Starch-binding domain-like"/>
    <property type="match status" value="1"/>
</dbReference>
<organism evidence="2 3">
    <name type="scientific">Chitinophaga filiformis</name>
    <name type="common">Myxococcus filiformis</name>
    <name type="synonym">Flexibacter filiformis</name>
    <dbReference type="NCBI Taxonomy" id="104663"/>
    <lineage>
        <taxon>Bacteria</taxon>
        <taxon>Pseudomonadati</taxon>
        <taxon>Bacteroidota</taxon>
        <taxon>Chitinophagia</taxon>
        <taxon>Chitinophagales</taxon>
        <taxon>Chitinophagaceae</taxon>
        <taxon>Chitinophaga</taxon>
    </lineage>
</organism>
<keyword evidence="1" id="KW-0732">Signal</keyword>
<dbReference type="InterPro" id="IPR013784">
    <property type="entry name" value="Carb-bd-like_fold"/>
</dbReference>
<dbReference type="Proteomes" id="UP000199045">
    <property type="component" value="Unassembled WGS sequence"/>
</dbReference>
<accession>A0A1G7U741</accession>
<proteinExistence type="predicted"/>
<dbReference type="Gene3D" id="2.60.40.1120">
    <property type="entry name" value="Carboxypeptidase-like, regulatory domain"/>
    <property type="match status" value="1"/>
</dbReference>
<evidence type="ECO:0000313" key="2">
    <source>
        <dbReference type="EMBL" id="SDG43465.1"/>
    </source>
</evidence>
<feature type="chain" id="PRO_5011438015" description="Carboxypeptidase regulatory-like domain-containing protein" evidence="1">
    <location>
        <begin position="21"/>
        <end position="105"/>
    </location>
</feature>
<sequence length="105" mass="11157">MRSVRVSIFALVAAAIAVLAFRNTDGGTISGKVAPLDGASMVWAVKDADSLKTDIADGTFNLQGAEEGTYTVIINAKMPFRNVTISNVRVEEGKVTDLGEIKLEQ</sequence>
<evidence type="ECO:0008006" key="4">
    <source>
        <dbReference type="Google" id="ProtNLM"/>
    </source>
</evidence>
<reference evidence="2 3" key="1">
    <citation type="submission" date="2016-10" db="EMBL/GenBank/DDBJ databases">
        <authorList>
            <person name="de Groot N.N."/>
        </authorList>
    </citation>
    <scope>NUCLEOTIDE SEQUENCE [LARGE SCALE GENOMIC DNA]</scope>
    <source>
        <strain evidence="2 3">DSM 527</strain>
    </source>
</reference>
<evidence type="ECO:0000256" key="1">
    <source>
        <dbReference type="SAM" id="SignalP"/>
    </source>
</evidence>
<dbReference type="AlphaFoldDB" id="A0A1G7U741"/>
<dbReference type="OrthoDB" id="676304at2"/>
<feature type="signal peptide" evidence="1">
    <location>
        <begin position="1"/>
        <end position="20"/>
    </location>
</feature>